<name>A0A1M7KT95_9ACTN</name>
<keyword evidence="1" id="KW-1133">Transmembrane helix</keyword>
<feature type="transmembrane region" description="Helical" evidence="1">
    <location>
        <begin position="35"/>
        <end position="53"/>
    </location>
</feature>
<dbReference type="STRING" id="134849.SAMN05443668_1011251"/>
<dbReference type="SUPFAM" id="SSF141571">
    <property type="entry name" value="Pentapeptide repeat-like"/>
    <property type="match status" value="1"/>
</dbReference>
<reference evidence="2 3" key="1">
    <citation type="submission" date="2016-11" db="EMBL/GenBank/DDBJ databases">
        <authorList>
            <person name="Jaros S."/>
            <person name="Januszkiewicz K."/>
            <person name="Wedrychowicz H."/>
        </authorList>
    </citation>
    <scope>NUCLEOTIDE SEQUENCE [LARGE SCALE GENOMIC DNA]</scope>
    <source>
        <strain evidence="2 3">DSM 46144</strain>
    </source>
</reference>
<dbReference type="Gene3D" id="2.160.20.80">
    <property type="entry name" value="E3 ubiquitin-protein ligase SopA"/>
    <property type="match status" value="1"/>
</dbReference>
<proteinExistence type="predicted"/>
<dbReference type="PANTHER" id="PTHR14136">
    <property type="entry name" value="BTB_POZ DOMAIN-CONTAINING PROTEIN KCTD9"/>
    <property type="match status" value="1"/>
</dbReference>
<organism evidence="2 3">
    <name type="scientific">Cryptosporangium aurantiacum</name>
    <dbReference type="NCBI Taxonomy" id="134849"/>
    <lineage>
        <taxon>Bacteria</taxon>
        <taxon>Bacillati</taxon>
        <taxon>Actinomycetota</taxon>
        <taxon>Actinomycetes</taxon>
        <taxon>Cryptosporangiales</taxon>
        <taxon>Cryptosporangiaceae</taxon>
        <taxon>Cryptosporangium</taxon>
    </lineage>
</organism>
<dbReference type="Proteomes" id="UP000184440">
    <property type="component" value="Unassembled WGS sequence"/>
</dbReference>
<feature type="transmembrane region" description="Helical" evidence="1">
    <location>
        <begin position="12"/>
        <end position="29"/>
    </location>
</feature>
<evidence type="ECO:0000313" key="3">
    <source>
        <dbReference type="Proteomes" id="UP000184440"/>
    </source>
</evidence>
<dbReference type="InterPro" id="IPR051082">
    <property type="entry name" value="Pentapeptide-BTB/POZ_domain"/>
</dbReference>
<feature type="transmembrane region" description="Helical" evidence="1">
    <location>
        <begin position="65"/>
        <end position="85"/>
    </location>
</feature>
<gene>
    <name evidence="2" type="ORF">SAMN05443668_1011251</name>
</gene>
<keyword evidence="1" id="KW-0472">Membrane</keyword>
<keyword evidence="1" id="KW-0812">Transmembrane</keyword>
<accession>A0A1M7KT95</accession>
<dbReference type="EMBL" id="FRCS01000001">
    <property type="protein sequence ID" value="SHM68683.1"/>
    <property type="molecule type" value="Genomic_DNA"/>
</dbReference>
<dbReference type="PANTHER" id="PTHR14136:SF17">
    <property type="entry name" value="BTB_POZ DOMAIN-CONTAINING PROTEIN KCTD9"/>
    <property type="match status" value="1"/>
</dbReference>
<dbReference type="AlphaFoldDB" id="A0A1M7KT95"/>
<protein>
    <submittedName>
        <fullName evidence="2">Pentapeptide repeat-containing protein</fullName>
    </submittedName>
</protein>
<evidence type="ECO:0000313" key="2">
    <source>
        <dbReference type="EMBL" id="SHM68683.1"/>
    </source>
</evidence>
<evidence type="ECO:0000256" key="1">
    <source>
        <dbReference type="SAM" id="Phobius"/>
    </source>
</evidence>
<keyword evidence="3" id="KW-1185">Reference proteome</keyword>
<sequence length="249" mass="24989">MSIPPRPRQRDSWLWALRLVVLGAMVATSRQWGPFGVVAAGVVTVGVITLIVGGATFEPRVQLRVVVSVCVLIVLVFLGQATGVISDEPGGTAKAGGASAAPSPADTKTVQRLKEGAGRGATLGSVVLDGQNLSDTHLDGVSAAGSSFTDAVLNRSSLAGSDLSGASLRGAKLRGANLRGANLTGVDLRDADLTDACLNGADLTGAVLDRAVLRGAAVSGARVDQSTTVRAVAWGTPSQAGTAACLLGP</sequence>
<dbReference type="InterPro" id="IPR001646">
    <property type="entry name" value="5peptide_repeat"/>
</dbReference>
<dbReference type="Pfam" id="PF00805">
    <property type="entry name" value="Pentapeptide"/>
    <property type="match status" value="1"/>
</dbReference>